<dbReference type="Gene3D" id="3.90.640.10">
    <property type="entry name" value="Actin, Chain A, domain 4"/>
    <property type="match status" value="1"/>
</dbReference>
<reference evidence="1 2" key="1">
    <citation type="journal article" date="2014" name="Genome Announc.">
        <title>Draft Genome Sequence of Amycolatopsis lurida NRRL 2430, Producer of the Glycopeptide Family Antibiotic Ristocetin.</title>
        <authorList>
            <person name="Kwun M.J."/>
            <person name="Hong H.J."/>
        </authorList>
    </citation>
    <scope>NUCLEOTIDE SEQUENCE [LARGE SCALE GENOMIC DNA]</scope>
    <source>
        <strain evidence="1 2">NRRL 2430</strain>
    </source>
</reference>
<dbReference type="EMBL" id="JFBM01000070">
    <property type="protein sequence ID" value="KFU75405.1"/>
    <property type="molecule type" value="Genomic_DNA"/>
</dbReference>
<comment type="caution">
    <text evidence="1">The sequence shown here is derived from an EMBL/GenBank/DDBJ whole genome shotgun (WGS) entry which is preliminary data.</text>
</comment>
<proteinExistence type="predicted"/>
<dbReference type="AlphaFoldDB" id="A0A2P2FFB1"/>
<evidence type="ECO:0000313" key="1">
    <source>
        <dbReference type="EMBL" id="KFU75405.1"/>
    </source>
</evidence>
<dbReference type="Proteomes" id="UP000256220">
    <property type="component" value="Unassembled WGS sequence"/>
</dbReference>
<dbReference type="SUPFAM" id="SSF53067">
    <property type="entry name" value="Actin-like ATPase domain"/>
    <property type="match status" value="2"/>
</dbReference>
<dbReference type="PANTHER" id="PTHR14187">
    <property type="entry name" value="ALPHA KINASE/ELONGATION FACTOR 2 KINASE"/>
    <property type="match status" value="1"/>
</dbReference>
<protein>
    <recommendedName>
        <fullName evidence="3">Hsp70 family protein</fullName>
    </recommendedName>
</protein>
<sequence>MPWIPGKEQPGRISLFETWPGGRPGIDVKTPTAVLMNGDHVVAWGFQALTQAVRSRANRPGSGVRLLHGFKMSLAPKSHADTERTSEIGLADNEPRPEKLIEGFLTHVYATALSELRDRFPGLREDEVRWCITVPAMWGDREKHLVRQAAHRAGFPRGENGDQLLLALEPDAVAHNAQVSGVQYVLDVDGQTRGSLERNSRFMVVDAGGGTIDITCYHTDEHGYLAEVDRDGIAQSSLYVNRALTDLVLVDRLGGPDEFRRLRKDAPHALEELLHEWEIAKRTVTADSTDTIWLSLKMSLAKHLTDEVIDRITDSQDGDNENIWISADEARSAFDAVIPDILALIDRKLADMTALADVEEKPVLVLMAGGFAESAYLRHRVAQHLRGRAVVAVTPQPRVDVVEGAVRFAYNPKVRARRAQYTYGTDTCMAFEHGVDPIDSLYRSPLSGDNCNKRFAVFINAGDLVPVTHEVRHHYYPTEPTQDALEFDFYRTKERNPRYVDNEGCEEFSGCKLVVDITEAMHLDIDKRGVTLYIKFGETELHVRAVLDFNGKEHPVSLQFSTR</sequence>
<gene>
    <name evidence="1" type="ORF">BB31_41605</name>
</gene>
<evidence type="ECO:0000313" key="2">
    <source>
        <dbReference type="Proteomes" id="UP000256220"/>
    </source>
</evidence>
<dbReference type="Gene3D" id="3.30.420.40">
    <property type="match status" value="2"/>
</dbReference>
<accession>A0A2P2FFB1</accession>
<dbReference type="PANTHER" id="PTHR14187:SF5">
    <property type="entry name" value="HEAT SHOCK 70 KDA PROTEIN 12A"/>
    <property type="match status" value="1"/>
</dbReference>
<name>A0A2P2FFB1_AMYLU</name>
<keyword evidence="2" id="KW-1185">Reference proteome</keyword>
<dbReference type="InterPro" id="IPR043129">
    <property type="entry name" value="ATPase_NBD"/>
</dbReference>
<evidence type="ECO:0008006" key="3">
    <source>
        <dbReference type="Google" id="ProtNLM"/>
    </source>
</evidence>
<organism evidence="1 2">
    <name type="scientific">Amycolatopsis lurida NRRL 2430</name>
    <dbReference type="NCBI Taxonomy" id="1460371"/>
    <lineage>
        <taxon>Bacteria</taxon>
        <taxon>Bacillati</taxon>
        <taxon>Actinomycetota</taxon>
        <taxon>Actinomycetes</taxon>
        <taxon>Pseudonocardiales</taxon>
        <taxon>Pseudonocardiaceae</taxon>
        <taxon>Amycolatopsis</taxon>
    </lineage>
</organism>